<evidence type="ECO:0000259" key="8">
    <source>
        <dbReference type="Pfam" id="PF25183"/>
    </source>
</evidence>
<dbReference type="Proteomes" id="UP000028013">
    <property type="component" value="Unassembled WGS sequence"/>
</dbReference>
<dbReference type="GO" id="GO:0044718">
    <property type="term" value="P:siderophore transmembrane transport"/>
    <property type="evidence" value="ECO:0007669"/>
    <property type="project" value="TreeGrafter"/>
</dbReference>
<comment type="caution">
    <text evidence="9">The sequence shown here is derived from an EMBL/GenBank/DDBJ whole genome shotgun (WGS) entry which is preliminary data.</text>
</comment>
<organism evidence="9 10">
    <name type="scientific">Bacteroides uniformis str. 3978 T3 ii</name>
    <dbReference type="NCBI Taxonomy" id="1339349"/>
    <lineage>
        <taxon>Bacteria</taxon>
        <taxon>Pseudomonadati</taxon>
        <taxon>Bacteroidota</taxon>
        <taxon>Bacteroidia</taxon>
        <taxon>Bacteroidales</taxon>
        <taxon>Bacteroidaceae</taxon>
        <taxon>Bacteroides</taxon>
    </lineage>
</organism>
<dbReference type="InterPro" id="IPR039426">
    <property type="entry name" value="TonB-dep_rcpt-like"/>
</dbReference>
<gene>
    <name evidence="9" type="ORF">M094_1018</name>
</gene>
<keyword evidence="4" id="KW-0812">Transmembrane</keyword>
<keyword evidence="6" id="KW-0998">Cell outer membrane</keyword>
<evidence type="ECO:0000256" key="6">
    <source>
        <dbReference type="ARBA" id="ARBA00023237"/>
    </source>
</evidence>
<dbReference type="InterPro" id="IPR037066">
    <property type="entry name" value="Plug_dom_sf"/>
</dbReference>
<protein>
    <submittedName>
        <fullName evidence="9">Cna B-type domain protein</fullName>
    </submittedName>
</protein>
<evidence type="ECO:0000256" key="5">
    <source>
        <dbReference type="ARBA" id="ARBA00023136"/>
    </source>
</evidence>
<sequence length="1133" mass="126918">MLKRVRIALTALLLLAAVGVNAQVTTASMAGKVTDASNEPIIGATVQAVHQPSGSRYGTVTNVDGRYSIQGMRTGGPYRVEISYIGYQTVIYKDITLQLGEVYNLNVEMSESSELLNEVIVTAAKTKFTAEKTGATTNISSAQITQLPTVNRSISDIARLSPYANGMSFAGGDGRSTNFTIDGANFNNNFGLSSNLPGGGNPISMDAIEEVQVVVAPFDVRQTNFIGGGINAITKSGTNTFRGTAYTYYRNQDMRGNRINGEDLGARSDESKTTYGFTLGGPIIKNKLFFFVNYEKEKTPGEVIKYRAREDGEEAKGMVSRTLKSDMEKVYNHLKDKYGYDAGSYTSFPADEENTKILARIDWNITDRHRLSLRYNNTKNTAWNAPNGNSSDTGYRLNNTYRVGTQSMAFANSMYSMDNKVQSWATDLNSRFTDKISNQLLFTYTNIEDMRGTNSSPFPFIDIMAGKDENGNQILEPYMSAGYELFTYNNGVKNKITNITDNFTFFTGNHKLTAGLSYEHQFANNAYMRNGTGYYRYNSLEDFLSGAAPESFALTYGFNGVANPNAQVTFNQLGFYAQDEWNLGNSLKLTYGIRFDNLMFDNDDLQRNDAIYELDFDGQHIDTGKWPDSRWQISPRIGFVWDVFKDKSLKVRGGTGVFTGRLPLVFFTNMPTNASMVQNSVTFKTQYDNGKVVGHDSRLDQLAGGMITDMNQIIDKFNLPTTIEKHVAGSKISGVAQDFKMPQVWKSSIAVDYQVPVSFPLTVTGEFMFTKNVNAVTINNINIKNPDEWKYNKLTTVKGADGKDVTTTELLHTGMQRFNGADNRMVYSYSLYDNPDKNVKYAGDFVHYNGKNAVVLDNTSKGYGYTANITVNAQPVDDLMLMLAYTHTESKEVSGLPGSDPISTWQGLNTIDGSNYVDAQRSQYVVPDKVIASVGYYIPFRHKGLLRGTHLNLFYSGYSSGGYSFCYTNDMNGDGINNDLMYIPKDDSEINFKTEEDRVAFWKFVEQDSYLKNHKGQYAEAYAARAPWVHRFDFRLLEDFEFKIGKTKHCFQLSFDIMNVGNLINSKWGISKTNTVSNSNRILKYEGVKSATDLTPVFSMYKVNGEYPTKTYDTYQNYSECWKLQVGIRYVFN</sequence>
<feature type="signal peptide" evidence="7">
    <location>
        <begin position="1"/>
        <end position="22"/>
    </location>
</feature>
<dbReference type="PATRIC" id="fig|1339349.3.peg.2210"/>
<feature type="domain" description="TonB-dependent transporter Oar-like beta-barrel" evidence="8">
    <location>
        <begin position="344"/>
        <end position="1066"/>
    </location>
</feature>
<proteinExistence type="predicted"/>
<evidence type="ECO:0000256" key="7">
    <source>
        <dbReference type="SAM" id="SignalP"/>
    </source>
</evidence>
<feature type="chain" id="PRO_5001745193" evidence="7">
    <location>
        <begin position="23"/>
        <end position="1133"/>
    </location>
</feature>
<keyword evidence="3" id="KW-1134">Transmembrane beta strand</keyword>
<dbReference type="Gene3D" id="2.170.130.10">
    <property type="entry name" value="TonB-dependent receptor, plug domain"/>
    <property type="match status" value="1"/>
</dbReference>
<dbReference type="RefSeq" id="WP_005828280.1">
    <property type="nucleotide sequence ID" value="NZ_JNHN01000173.1"/>
</dbReference>
<comment type="subcellular location">
    <subcellularLocation>
        <location evidence="1">Cell outer membrane</location>
        <topology evidence="1">Multi-pass membrane protein</topology>
    </subcellularLocation>
</comment>
<evidence type="ECO:0000313" key="10">
    <source>
        <dbReference type="Proteomes" id="UP000028013"/>
    </source>
</evidence>
<evidence type="ECO:0000256" key="3">
    <source>
        <dbReference type="ARBA" id="ARBA00022452"/>
    </source>
</evidence>
<keyword evidence="5" id="KW-0472">Membrane</keyword>
<evidence type="ECO:0000256" key="4">
    <source>
        <dbReference type="ARBA" id="ARBA00022692"/>
    </source>
</evidence>
<keyword evidence="2" id="KW-0813">Transport</keyword>
<feature type="domain" description="TonB-dependent transporter Oar-like beta-barrel" evidence="8">
    <location>
        <begin position="233"/>
        <end position="296"/>
    </location>
</feature>
<evidence type="ECO:0000313" key="9">
    <source>
        <dbReference type="EMBL" id="KDS50890.1"/>
    </source>
</evidence>
<dbReference type="Pfam" id="PF25183">
    <property type="entry name" value="OMP_b-brl_4"/>
    <property type="match status" value="2"/>
</dbReference>
<dbReference type="Pfam" id="PF13620">
    <property type="entry name" value="CarboxypepD_reg"/>
    <property type="match status" value="1"/>
</dbReference>
<dbReference type="PANTHER" id="PTHR30069:SF46">
    <property type="entry name" value="OAR PROTEIN"/>
    <property type="match status" value="1"/>
</dbReference>
<reference evidence="9 10" key="1">
    <citation type="submission" date="2014-04" db="EMBL/GenBank/DDBJ databases">
        <authorList>
            <person name="Sears C."/>
            <person name="Carroll K."/>
            <person name="Sack B.R."/>
            <person name="Qadri F."/>
            <person name="Myers L.L."/>
            <person name="Chung G.-T."/>
            <person name="Escheverria P."/>
            <person name="Fraser C.M."/>
            <person name="Sadzewicz L."/>
            <person name="Shefchek K.A."/>
            <person name="Tallon L."/>
            <person name="Das S.P."/>
            <person name="Daugherty S."/>
            <person name="Mongodin E.F."/>
        </authorList>
    </citation>
    <scope>NUCLEOTIDE SEQUENCE [LARGE SCALE GENOMIC DNA]</scope>
    <source>
        <strain evidence="9 10">3978 T3 ii</strain>
    </source>
</reference>
<dbReference type="SUPFAM" id="SSF49464">
    <property type="entry name" value="Carboxypeptidase regulatory domain-like"/>
    <property type="match status" value="1"/>
</dbReference>
<dbReference type="InterPro" id="IPR036942">
    <property type="entry name" value="Beta-barrel_TonB_sf"/>
</dbReference>
<dbReference type="EMBL" id="JNHN01000173">
    <property type="protein sequence ID" value="KDS50890.1"/>
    <property type="molecule type" value="Genomic_DNA"/>
</dbReference>
<dbReference type="Gene3D" id="2.40.170.20">
    <property type="entry name" value="TonB-dependent receptor, beta-barrel domain"/>
    <property type="match status" value="1"/>
</dbReference>
<name>A0A078S4G0_BACUN</name>
<dbReference type="InterPro" id="IPR057601">
    <property type="entry name" value="Oar-like_b-barrel"/>
</dbReference>
<dbReference type="GO" id="GO:0009279">
    <property type="term" value="C:cell outer membrane"/>
    <property type="evidence" value="ECO:0007669"/>
    <property type="project" value="UniProtKB-SubCell"/>
</dbReference>
<dbReference type="SUPFAM" id="SSF56935">
    <property type="entry name" value="Porins"/>
    <property type="match status" value="1"/>
</dbReference>
<dbReference type="GeneID" id="99751854"/>
<evidence type="ECO:0000256" key="2">
    <source>
        <dbReference type="ARBA" id="ARBA00022448"/>
    </source>
</evidence>
<dbReference type="GO" id="GO:0015344">
    <property type="term" value="F:siderophore uptake transmembrane transporter activity"/>
    <property type="evidence" value="ECO:0007669"/>
    <property type="project" value="TreeGrafter"/>
</dbReference>
<dbReference type="PANTHER" id="PTHR30069">
    <property type="entry name" value="TONB-DEPENDENT OUTER MEMBRANE RECEPTOR"/>
    <property type="match status" value="1"/>
</dbReference>
<evidence type="ECO:0000256" key="1">
    <source>
        <dbReference type="ARBA" id="ARBA00004571"/>
    </source>
</evidence>
<dbReference type="AlphaFoldDB" id="A0A078S4G0"/>
<accession>A0A078S4G0</accession>
<dbReference type="InterPro" id="IPR008969">
    <property type="entry name" value="CarboxyPept-like_regulatory"/>
</dbReference>
<keyword evidence="7" id="KW-0732">Signal</keyword>
<dbReference type="Gene3D" id="2.60.40.1120">
    <property type="entry name" value="Carboxypeptidase-like, regulatory domain"/>
    <property type="match status" value="1"/>
</dbReference>